<feature type="compositionally biased region" description="Basic and acidic residues" evidence="2">
    <location>
        <begin position="343"/>
        <end position="353"/>
    </location>
</feature>
<dbReference type="GO" id="GO:0017057">
    <property type="term" value="F:6-phosphogluconolactonase activity"/>
    <property type="evidence" value="ECO:0007669"/>
    <property type="project" value="TreeGrafter"/>
</dbReference>
<feature type="region of interest" description="Disordered" evidence="2">
    <location>
        <begin position="343"/>
        <end position="369"/>
    </location>
</feature>
<dbReference type="InterPro" id="IPR019405">
    <property type="entry name" value="Lactonase_7-beta_prop"/>
</dbReference>
<comment type="caution">
    <text evidence="3">The sequence shown here is derived from an EMBL/GenBank/DDBJ whole genome shotgun (WGS) entry which is preliminary data.</text>
</comment>
<evidence type="ECO:0008006" key="5">
    <source>
        <dbReference type="Google" id="ProtNLM"/>
    </source>
</evidence>
<reference evidence="3" key="1">
    <citation type="submission" date="2016-04" db="EMBL/GenBank/DDBJ databases">
        <authorList>
            <person name="Nguyen H.D."/>
            <person name="Samba Siva P."/>
            <person name="Cullis J."/>
            <person name="Levesque C.A."/>
            <person name="Hambleton S."/>
        </authorList>
    </citation>
    <scope>NUCLEOTIDE SEQUENCE</scope>
    <source>
        <strain evidence="3">DAOMC 236426</strain>
    </source>
</reference>
<evidence type="ECO:0000313" key="4">
    <source>
        <dbReference type="Proteomes" id="UP000077684"/>
    </source>
</evidence>
<gene>
    <name evidence="3" type="ORF">A4X06_0g3353</name>
</gene>
<protein>
    <recommendedName>
        <fullName evidence="5">Muconate cycloisomerase 1</fullName>
    </recommendedName>
</protein>
<feature type="compositionally biased region" description="Polar residues" evidence="2">
    <location>
        <begin position="354"/>
        <end position="369"/>
    </location>
</feature>
<dbReference type="AlphaFoldDB" id="A0A8X7MVG5"/>
<dbReference type="PANTHER" id="PTHR30344">
    <property type="entry name" value="6-PHOSPHOGLUCONOLACTONASE-RELATED"/>
    <property type="match status" value="1"/>
</dbReference>
<dbReference type="InterPro" id="IPR050282">
    <property type="entry name" value="Cycloisomerase_2"/>
</dbReference>
<comment type="similarity">
    <text evidence="1">Belongs to the cycloisomerase 2 family.</text>
</comment>
<name>A0A8X7MVG5_9BASI</name>
<proteinExistence type="inferred from homology"/>
<dbReference type="SUPFAM" id="SSF50974">
    <property type="entry name" value="Nitrous oxide reductase, N-terminal domain"/>
    <property type="match status" value="1"/>
</dbReference>
<reference evidence="3" key="2">
    <citation type="journal article" date="2019" name="IMA Fungus">
        <title>Genome sequencing and comparison of five Tilletia species to identify candidate genes for the detection of regulated species infecting wheat.</title>
        <authorList>
            <person name="Nguyen H.D.T."/>
            <person name="Sultana T."/>
            <person name="Kesanakurti P."/>
            <person name="Hambleton S."/>
        </authorList>
    </citation>
    <scope>NUCLEOTIDE SEQUENCE</scope>
    <source>
        <strain evidence="3">DAOMC 236426</strain>
    </source>
</reference>
<evidence type="ECO:0000313" key="3">
    <source>
        <dbReference type="EMBL" id="KAE8249169.1"/>
    </source>
</evidence>
<sequence>MTNVHTCPRVRHLLTGTFNTANLHLLAFDTLTHTLAITRSVSAQGPHQFLALGASTPIGQPSLEVRPQWKAVYATTWAQPPSLSAWAVTGLDEDAGASIEMATKVNLDWLSTVNITATSSYVHTQPPPYESFTAPSYGVSPGSAQYLYSAGGPTGEIHRINPQTGELDAKQQELIFLRDNSEEALGKADKTRKALRYGAHNIDIGVDQLALVADLGRNAILTYRRDPADGTLTFLSETTSPRDGDGPRHVVPSPDGRWVYSVTEHTSFVDVFEVTDVSSGTLKYRTSLDILPEGSDRASFRGDTVRLSPSGRAILATTRGKTPAVRGWVAAWDLVTLQDALPQHDDQTRHDSSDGSPLSTRWRTPTSGGKANAIEWAPRYAVLDQTTAPSSTLSEKAAQEWGDDWAVLTDDAEGHVLILKWDGRDLVEVARTKLPGKGVPELGEGEEEGASHAIWLS</sequence>
<dbReference type="InterPro" id="IPR015943">
    <property type="entry name" value="WD40/YVTN_repeat-like_dom_sf"/>
</dbReference>
<keyword evidence="4" id="KW-1185">Reference proteome</keyword>
<dbReference type="Gene3D" id="2.130.10.10">
    <property type="entry name" value="YVTN repeat-like/Quinoprotein amine dehydrogenase"/>
    <property type="match status" value="1"/>
</dbReference>
<evidence type="ECO:0000256" key="2">
    <source>
        <dbReference type="SAM" id="MobiDB-lite"/>
    </source>
</evidence>
<dbReference type="EMBL" id="LWDE02000300">
    <property type="protein sequence ID" value="KAE8249169.1"/>
    <property type="molecule type" value="Genomic_DNA"/>
</dbReference>
<organism evidence="3 4">
    <name type="scientific">Tilletia controversa</name>
    <name type="common">dwarf bunt fungus</name>
    <dbReference type="NCBI Taxonomy" id="13291"/>
    <lineage>
        <taxon>Eukaryota</taxon>
        <taxon>Fungi</taxon>
        <taxon>Dikarya</taxon>
        <taxon>Basidiomycota</taxon>
        <taxon>Ustilaginomycotina</taxon>
        <taxon>Exobasidiomycetes</taxon>
        <taxon>Tilletiales</taxon>
        <taxon>Tilletiaceae</taxon>
        <taxon>Tilletia</taxon>
    </lineage>
</organism>
<accession>A0A8X7MVG5</accession>
<dbReference type="InterPro" id="IPR011045">
    <property type="entry name" value="N2O_reductase_N"/>
</dbReference>
<evidence type="ECO:0000256" key="1">
    <source>
        <dbReference type="ARBA" id="ARBA00005564"/>
    </source>
</evidence>
<feature type="region of interest" description="Disordered" evidence="2">
    <location>
        <begin position="437"/>
        <end position="457"/>
    </location>
</feature>
<dbReference type="Pfam" id="PF10282">
    <property type="entry name" value="Lactonase"/>
    <property type="match status" value="1"/>
</dbReference>
<dbReference type="Proteomes" id="UP000077684">
    <property type="component" value="Unassembled WGS sequence"/>
</dbReference>
<dbReference type="PANTHER" id="PTHR30344:SF4">
    <property type="entry name" value="CYCLASE, PUTATIVE (AFU_ORTHOLOGUE AFUA_6G11580)-RELATED"/>
    <property type="match status" value="1"/>
</dbReference>